<name>A0A5B7DHJ2_PORTR</name>
<dbReference type="Proteomes" id="UP000324222">
    <property type="component" value="Unassembled WGS sequence"/>
</dbReference>
<accession>A0A5B7DHJ2</accession>
<gene>
    <name evidence="1" type="ORF">E2C01_013789</name>
</gene>
<evidence type="ECO:0000313" key="1">
    <source>
        <dbReference type="EMBL" id="MPC20828.1"/>
    </source>
</evidence>
<sequence length="39" mass="4528">MITVFRVKDPSVCAERITEFIFLPRIMPSLFFNLPNTPS</sequence>
<reference evidence="1 2" key="1">
    <citation type="submission" date="2019-05" db="EMBL/GenBank/DDBJ databases">
        <title>Another draft genome of Portunus trituberculatus and its Hox gene families provides insights of decapod evolution.</title>
        <authorList>
            <person name="Jeong J.-H."/>
            <person name="Song I."/>
            <person name="Kim S."/>
            <person name="Choi T."/>
            <person name="Kim D."/>
            <person name="Ryu S."/>
            <person name="Kim W."/>
        </authorList>
    </citation>
    <scope>NUCLEOTIDE SEQUENCE [LARGE SCALE GENOMIC DNA]</scope>
    <source>
        <tissue evidence="1">Muscle</tissue>
    </source>
</reference>
<dbReference type="AlphaFoldDB" id="A0A5B7DHJ2"/>
<proteinExistence type="predicted"/>
<dbReference type="EMBL" id="VSRR010000914">
    <property type="protein sequence ID" value="MPC20828.1"/>
    <property type="molecule type" value="Genomic_DNA"/>
</dbReference>
<keyword evidence="2" id="KW-1185">Reference proteome</keyword>
<organism evidence="1 2">
    <name type="scientific">Portunus trituberculatus</name>
    <name type="common">Swimming crab</name>
    <name type="synonym">Neptunus trituberculatus</name>
    <dbReference type="NCBI Taxonomy" id="210409"/>
    <lineage>
        <taxon>Eukaryota</taxon>
        <taxon>Metazoa</taxon>
        <taxon>Ecdysozoa</taxon>
        <taxon>Arthropoda</taxon>
        <taxon>Crustacea</taxon>
        <taxon>Multicrustacea</taxon>
        <taxon>Malacostraca</taxon>
        <taxon>Eumalacostraca</taxon>
        <taxon>Eucarida</taxon>
        <taxon>Decapoda</taxon>
        <taxon>Pleocyemata</taxon>
        <taxon>Brachyura</taxon>
        <taxon>Eubrachyura</taxon>
        <taxon>Portunoidea</taxon>
        <taxon>Portunidae</taxon>
        <taxon>Portuninae</taxon>
        <taxon>Portunus</taxon>
    </lineage>
</organism>
<comment type="caution">
    <text evidence="1">The sequence shown here is derived from an EMBL/GenBank/DDBJ whole genome shotgun (WGS) entry which is preliminary data.</text>
</comment>
<protein>
    <submittedName>
        <fullName evidence="1">Uncharacterized protein</fullName>
    </submittedName>
</protein>
<evidence type="ECO:0000313" key="2">
    <source>
        <dbReference type="Proteomes" id="UP000324222"/>
    </source>
</evidence>